<keyword evidence="1" id="KW-0805">Transcription regulation</keyword>
<dbReference type="PANTHER" id="PTHR42756:SF1">
    <property type="entry name" value="TRANSCRIPTIONAL REPRESSOR OF EMRAB OPERON"/>
    <property type="match status" value="1"/>
</dbReference>
<dbReference type="SUPFAM" id="SSF46785">
    <property type="entry name" value="Winged helix' DNA-binding domain"/>
    <property type="match status" value="1"/>
</dbReference>
<dbReference type="PRINTS" id="PR00598">
    <property type="entry name" value="HTHMARR"/>
</dbReference>
<dbReference type="EMBL" id="BAABEO010000026">
    <property type="protein sequence ID" value="GAA3699309.1"/>
    <property type="molecule type" value="Genomic_DNA"/>
</dbReference>
<name>A0ABP7D4F1_9MICC</name>
<keyword evidence="6" id="KW-1185">Reference proteome</keyword>
<accession>A0ABP7D4F1</accession>
<feature type="domain" description="HTH marR-type" evidence="4">
    <location>
        <begin position="11"/>
        <end position="146"/>
    </location>
</feature>
<dbReference type="SMART" id="SM00418">
    <property type="entry name" value="HTH_ARSR"/>
    <property type="match status" value="1"/>
</dbReference>
<dbReference type="InterPro" id="IPR036388">
    <property type="entry name" value="WH-like_DNA-bd_sf"/>
</dbReference>
<dbReference type="CDD" id="cd00090">
    <property type="entry name" value="HTH_ARSR"/>
    <property type="match status" value="1"/>
</dbReference>
<comment type="caution">
    <text evidence="5">The sequence shown here is derived from an EMBL/GenBank/DDBJ whole genome shotgun (WGS) entry which is preliminary data.</text>
</comment>
<evidence type="ECO:0000256" key="2">
    <source>
        <dbReference type="ARBA" id="ARBA00023125"/>
    </source>
</evidence>
<organism evidence="5 6">
    <name type="scientific">Arthrobacter ginkgonis</name>
    <dbReference type="NCBI Taxonomy" id="1630594"/>
    <lineage>
        <taxon>Bacteria</taxon>
        <taxon>Bacillati</taxon>
        <taxon>Actinomycetota</taxon>
        <taxon>Actinomycetes</taxon>
        <taxon>Micrococcales</taxon>
        <taxon>Micrococcaceae</taxon>
        <taxon>Arthrobacter</taxon>
    </lineage>
</organism>
<dbReference type="RefSeq" id="WP_345153669.1">
    <property type="nucleotide sequence ID" value="NZ_BAABEO010000026.1"/>
</dbReference>
<dbReference type="InterPro" id="IPR001845">
    <property type="entry name" value="HTH_ArsR_DNA-bd_dom"/>
</dbReference>
<protein>
    <recommendedName>
        <fullName evidence="4">HTH marR-type domain-containing protein</fullName>
    </recommendedName>
</protein>
<evidence type="ECO:0000259" key="4">
    <source>
        <dbReference type="PROSITE" id="PS50995"/>
    </source>
</evidence>
<dbReference type="InterPro" id="IPR036390">
    <property type="entry name" value="WH_DNA-bd_sf"/>
</dbReference>
<dbReference type="Gene3D" id="1.10.10.10">
    <property type="entry name" value="Winged helix-like DNA-binding domain superfamily/Winged helix DNA-binding domain"/>
    <property type="match status" value="1"/>
</dbReference>
<dbReference type="Pfam" id="PF01047">
    <property type="entry name" value="MarR"/>
    <property type="match status" value="1"/>
</dbReference>
<dbReference type="PROSITE" id="PS50995">
    <property type="entry name" value="HTH_MARR_2"/>
    <property type="match status" value="1"/>
</dbReference>
<evidence type="ECO:0000313" key="5">
    <source>
        <dbReference type="EMBL" id="GAA3699309.1"/>
    </source>
</evidence>
<reference evidence="6" key="1">
    <citation type="journal article" date="2019" name="Int. J. Syst. Evol. Microbiol.">
        <title>The Global Catalogue of Microorganisms (GCM) 10K type strain sequencing project: providing services to taxonomists for standard genome sequencing and annotation.</title>
        <authorList>
            <consortium name="The Broad Institute Genomics Platform"/>
            <consortium name="The Broad Institute Genome Sequencing Center for Infectious Disease"/>
            <person name="Wu L."/>
            <person name="Ma J."/>
        </authorList>
    </citation>
    <scope>NUCLEOTIDE SEQUENCE [LARGE SCALE GENOMIC DNA]</scope>
    <source>
        <strain evidence="6">JCM 30742</strain>
    </source>
</reference>
<evidence type="ECO:0000256" key="3">
    <source>
        <dbReference type="ARBA" id="ARBA00023163"/>
    </source>
</evidence>
<dbReference type="PANTHER" id="PTHR42756">
    <property type="entry name" value="TRANSCRIPTIONAL REGULATOR, MARR"/>
    <property type="match status" value="1"/>
</dbReference>
<evidence type="ECO:0000313" key="6">
    <source>
        <dbReference type="Proteomes" id="UP001500752"/>
    </source>
</evidence>
<gene>
    <name evidence="5" type="ORF">GCM10023081_40220</name>
</gene>
<dbReference type="Proteomes" id="UP001500752">
    <property type="component" value="Unassembled WGS sequence"/>
</dbReference>
<dbReference type="InterPro" id="IPR000835">
    <property type="entry name" value="HTH_MarR-typ"/>
</dbReference>
<dbReference type="SMART" id="SM00347">
    <property type="entry name" value="HTH_MARR"/>
    <property type="match status" value="1"/>
</dbReference>
<sequence length="155" mass="17404">MSSDDVPTELLDDWIRACNDVYRVLRRGRSRVGVLGEGETLTESQVAVLDSVAQRGALPVGEIARQAGIAQPTVTRMLKSLEARGIVSRRSDDQDDRVTLVELTDHGAELWEGKRRILRDFQEDSLRQFPAESRQQVVSVLQDFVQIVESQISNK</sequence>
<keyword evidence="2" id="KW-0238">DNA-binding</keyword>
<dbReference type="InterPro" id="IPR011991">
    <property type="entry name" value="ArsR-like_HTH"/>
</dbReference>
<evidence type="ECO:0000256" key="1">
    <source>
        <dbReference type="ARBA" id="ARBA00023015"/>
    </source>
</evidence>
<proteinExistence type="predicted"/>
<keyword evidence="3" id="KW-0804">Transcription</keyword>